<evidence type="ECO:0000313" key="8">
    <source>
        <dbReference type="Proteomes" id="UP001165079"/>
    </source>
</evidence>
<feature type="transmembrane region" description="Helical" evidence="5">
    <location>
        <begin position="252"/>
        <end position="274"/>
    </location>
</feature>
<evidence type="ECO:0000256" key="2">
    <source>
        <dbReference type="ARBA" id="ARBA00022692"/>
    </source>
</evidence>
<feature type="domain" description="STAS" evidence="6">
    <location>
        <begin position="427"/>
        <end position="538"/>
    </location>
</feature>
<dbReference type="AlphaFoldDB" id="A0A9W6W8J4"/>
<dbReference type="PROSITE" id="PS50801">
    <property type="entry name" value="STAS"/>
    <property type="match status" value="1"/>
</dbReference>
<feature type="transmembrane region" description="Helical" evidence="5">
    <location>
        <begin position="212"/>
        <end position="232"/>
    </location>
</feature>
<feature type="transmembrane region" description="Helical" evidence="5">
    <location>
        <begin position="37"/>
        <end position="56"/>
    </location>
</feature>
<dbReference type="Proteomes" id="UP001165079">
    <property type="component" value="Unassembled WGS sequence"/>
</dbReference>
<feature type="transmembrane region" description="Helical" evidence="5">
    <location>
        <begin position="390"/>
        <end position="416"/>
    </location>
</feature>
<evidence type="ECO:0000256" key="1">
    <source>
        <dbReference type="ARBA" id="ARBA00004141"/>
    </source>
</evidence>
<feature type="transmembrane region" description="Helical" evidence="5">
    <location>
        <begin position="187"/>
        <end position="205"/>
    </location>
</feature>
<comment type="caution">
    <text evidence="7">The sequence shown here is derived from an EMBL/GenBank/DDBJ whole genome shotgun (WGS) entry which is preliminary data.</text>
</comment>
<feature type="transmembrane region" description="Helical" evidence="5">
    <location>
        <begin position="338"/>
        <end position="369"/>
    </location>
</feature>
<dbReference type="InterPro" id="IPR036513">
    <property type="entry name" value="STAS_dom_sf"/>
</dbReference>
<dbReference type="Pfam" id="PF01740">
    <property type="entry name" value="STAS"/>
    <property type="match status" value="1"/>
</dbReference>
<dbReference type="RefSeq" id="WP_285662728.1">
    <property type="nucleotide sequence ID" value="NZ_BSTX01000001.1"/>
</dbReference>
<reference evidence="7" key="1">
    <citation type="submission" date="2023-03" db="EMBL/GenBank/DDBJ databases">
        <title>Actinorhabdospora filicis NBRC 111898.</title>
        <authorList>
            <person name="Ichikawa N."/>
            <person name="Sato H."/>
            <person name="Tonouchi N."/>
        </authorList>
    </citation>
    <scope>NUCLEOTIDE SEQUENCE</scope>
    <source>
        <strain evidence="7">NBRC 111898</strain>
    </source>
</reference>
<feature type="transmembrane region" description="Helical" evidence="5">
    <location>
        <begin position="63"/>
        <end position="81"/>
    </location>
</feature>
<keyword evidence="3 5" id="KW-1133">Transmembrane helix</keyword>
<name>A0A9W6W8J4_9ACTN</name>
<dbReference type="Gene3D" id="3.30.750.24">
    <property type="entry name" value="STAS domain"/>
    <property type="match status" value="1"/>
</dbReference>
<dbReference type="InterPro" id="IPR011547">
    <property type="entry name" value="SLC26A/SulP_dom"/>
</dbReference>
<evidence type="ECO:0000259" key="6">
    <source>
        <dbReference type="PROSITE" id="PS50801"/>
    </source>
</evidence>
<feature type="transmembrane region" description="Helical" evidence="5">
    <location>
        <begin position="101"/>
        <end position="124"/>
    </location>
</feature>
<evidence type="ECO:0000256" key="4">
    <source>
        <dbReference type="ARBA" id="ARBA00023136"/>
    </source>
</evidence>
<keyword evidence="4 5" id="KW-0472">Membrane</keyword>
<dbReference type="InterPro" id="IPR002645">
    <property type="entry name" value="STAS_dom"/>
</dbReference>
<feature type="transmembrane region" description="Helical" evidence="5">
    <location>
        <begin position="131"/>
        <end position="153"/>
    </location>
</feature>
<sequence>MSVMSYVAAAATRGFRGLLPPRSEFTELVRDHPKRNLTAGVTVAIIALPLALGYGVASGLGAAAGLTTAIVAGAVAAFFGGSNLQVSGPTGAMTAVLAPMVAAYGIGGVFTAAMLAGLMLVLVATTGIARYVRLIPAPVVEGFTAGIAGIIFFQQIPILLGQSADPTQKVTVGAWHSALSFVDTPRWTPVLIAVSVAAVTLIGAHRWPKIPFSLLSIIAATVIVGVFGLNTAEIGALPAMPPTPSASFLEWSAIPTLGGAAVTIAVICALESLLSATVADRMRGKGSRHDPNRELFGQGLANLVAPLFGGMPASAAISRTAVNVRAGATSRLSALTHAVGLGVLAIAAAPLVAHIPLAALAGVLIATAIRMLELGVLRTFGKVSRADGVVMLLTAVLTLVHDLLAAIAIGVAVAGISAIRQIAAATRAERVGHEGDIATFRLDGPLFFAVTHRLLHTFDEPPPSGAVVFRCAKVSTIDSSGALLLRDVIEALESAGKHVHLAGVREDHHRALTAVGVLPRLAETGRVHPHTPAAMAAARRQLGLAALAPAFRPGTAVVRGRETGVTRDGPATMCTGAVPTGRGRRLSAPGTGGRPRMAADPLARKAFAS</sequence>
<comment type="subcellular location">
    <subcellularLocation>
        <location evidence="1">Membrane</location>
        <topology evidence="1">Multi-pass membrane protein</topology>
    </subcellularLocation>
</comment>
<keyword evidence="2 5" id="KW-0812">Transmembrane</keyword>
<dbReference type="SUPFAM" id="SSF52091">
    <property type="entry name" value="SpoIIaa-like"/>
    <property type="match status" value="1"/>
</dbReference>
<feature type="transmembrane region" description="Helical" evidence="5">
    <location>
        <begin position="295"/>
        <end position="318"/>
    </location>
</feature>
<protein>
    <submittedName>
        <fullName evidence="7">Sulfate permease</fullName>
    </submittedName>
</protein>
<organism evidence="7 8">
    <name type="scientific">Actinorhabdospora filicis</name>
    <dbReference type="NCBI Taxonomy" id="1785913"/>
    <lineage>
        <taxon>Bacteria</taxon>
        <taxon>Bacillati</taxon>
        <taxon>Actinomycetota</taxon>
        <taxon>Actinomycetes</taxon>
        <taxon>Micromonosporales</taxon>
        <taxon>Micromonosporaceae</taxon>
        <taxon>Actinorhabdospora</taxon>
    </lineage>
</organism>
<dbReference type="GO" id="GO:0055085">
    <property type="term" value="P:transmembrane transport"/>
    <property type="evidence" value="ECO:0007669"/>
    <property type="project" value="InterPro"/>
</dbReference>
<proteinExistence type="predicted"/>
<gene>
    <name evidence="7" type="ORF">Afil01_24360</name>
</gene>
<evidence type="ECO:0000256" key="3">
    <source>
        <dbReference type="ARBA" id="ARBA00022989"/>
    </source>
</evidence>
<dbReference type="CDD" id="cd07042">
    <property type="entry name" value="STAS_SulP_like_sulfate_transporter"/>
    <property type="match status" value="1"/>
</dbReference>
<dbReference type="PANTHER" id="PTHR11814">
    <property type="entry name" value="SULFATE TRANSPORTER"/>
    <property type="match status" value="1"/>
</dbReference>
<dbReference type="GO" id="GO:0016020">
    <property type="term" value="C:membrane"/>
    <property type="evidence" value="ECO:0007669"/>
    <property type="project" value="UniProtKB-SubCell"/>
</dbReference>
<dbReference type="EMBL" id="BSTX01000001">
    <property type="protein sequence ID" value="GLZ77629.1"/>
    <property type="molecule type" value="Genomic_DNA"/>
</dbReference>
<accession>A0A9W6W8J4</accession>
<evidence type="ECO:0000313" key="7">
    <source>
        <dbReference type="EMBL" id="GLZ77629.1"/>
    </source>
</evidence>
<dbReference type="InterPro" id="IPR001902">
    <property type="entry name" value="SLC26A/SulP_fam"/>
</dbReference>
<keyword evidence="8" id="KW-1185">Reference proteome</keyword>
<dbReference type="Pfam" id="PF00916">
    <property type="entry name" value="Sulfate_transp"/>
    <property type="match status" value="1"/>
</dbReference>
<evidence type="ECO:0000256" key="5">
    <source>
        <dbReference type="SAM" id="Phobius"/>
    </source>
</evidence>